<dbReference type="AlphaFoldDB" id="A0A0U1M1U2"/>
<reference evidence="3 4" key="1">
    <citation type="submission" date="2015-04" db="EMBL/GenBank/DDBJ databases">
        <authorList>
            <person name="Syromyatnikov M.Y."/>
            <person name="Popov V.N."/>
        </authorList>
    </citation>
    <scope>NUCLEOTIDE SEQUENCE [LARGE SCALE GENOMIC DNA]</scope>
    <source>
        <strain evidence="3">WF-38-12</strain>
    </source>
</reference>
<gene>
    <name evidence="3" type="ORF">PISL3812_06590</name>
</gene>
<dbReference type="PANTHER" id="PTHR39199:SF1">
    <property type="entry name" value="BLR5128 PROTEIN"/>
    <property type="match status" value="1"/>
</dbReference>
<evidence type="ECO:0000259" key="2">
    <source>
        <dbReference type="Pfam" id="PF13840"/>
    </source>
</evidence>
<feature type="domain" description="DUF2241" evidence="1">
    <location>
        <begin position="2"/>
        <end position="73"/>
    </location>
</feature>
<dbReference type="EMBL" id="CVMT01000006">
    <property type="protein sequence ID" value="CRG89553.1"/>
    <property type="molecule type" value="Genomic_DNA"/>
</dbReference>
<proteinExistence type="predicted"/>
<dbReference type="InterPro" id="IPR027795">
    <property type="entry name" value="CASTOR_ACT_dom"/>
</dbReference>
<dbReference type="Pfam" id="PF13840">
    <property type="entry name" value="ACT_7"/>
    <property type="match status" value="1"/>
</dbReference>
<dbReference type="InterPro" id="IPR045865">
    <property type="entry name" value="ACT-like_dom_sf"/>
</dbReference>
<dbReference type="OMA" id="AFYHDHI"/>
<dbReference type="InterPro" id="IPR018717">
    <property type="entry name" value="DUF2241"/>
</dbReference>
<name>A0A0U1M1U2_TALIS</name>
<keyword evidence="4" id="KW-1185">Reference proteome</keyword>
<feature type="domain" description="CASTOR ACT" evidence="2">
    <location>
        <begin position="76"/>
        <end position="129"/>
    </location>
</feature>
<evidence type="ECO:0008006" key="5">
    <source>
        <dbReference type="Google" id="ProtNLM"/>
    </source>
</evidence>
<dbReference type="Proteomes" id="UP000054383">
    <property type="component" value="Unassembled WGS sequence"/>
</dbReference>
<evidence type="ECO:0000259" key="1">
    <source>
        <dbReference type="Pfam" id="PF10000"/>
    </source>
</evidence>
<dbReference type="PANTHER" id="PTHR39199">
    <property type="entry name" value="BLR5128 PROTEIN"/>
    <property type="match status" value="1"/>
</dbReference>
<evidence type="ECO:0000313" key="3">
    <source>
        <dbReference type="EMBL" id="CRG89553.1"/>
    </source>
</evidence>
<dbReference type="STRING" id="28573.A0A0U1M1U2"/>
<sequence length="138" mass="14968">MSGERDLPTLLRTLEPVLHPETYVFSTTKQPLSSLPLATLNPDLIFREAEGLTLITTKSVADAHHLEGYTFPSKKISLKVHSSLEAVGLMAVISRKLAAKGISSNVVSGYFHDHVFVPEDRGESAIEALGELSKGDIN</sequence>
<dbReference type="GO" id="GO:0046394">
    <property type="term" value="P:carboxylic acid biosynthetic process"/>
    <property type="evidence" value="ECO:0007669"/>
    <property type="project" value="UniProtKB-ARBA"/>
</dbReference>
<dbReference type="Pfam" id="PF10000">
    <property type="entry name" value="ACT_3"/>
    <property type="match status" value="1"/>
</dbReference>
<dbReference type="OrthoDB" id="10064407at2759"/>
<accession>A0A0U1M1U2</accession>
<dbReference type="Gene3D" id="3.30.2130.10">
    <property type="entry name" value="VC0802-like"/>
    <property type="match status" value="1"/>
</dbReference>
<dbReference type="GO" id="GO:0006520">
    <property type="term" value="P:amino acid metabolic process"/>
    <property type="evidence" value="ECO:0007669"/>
    <property type="project" value="UniProtKB-ARBA"/>
</dbReference>
<dbReference type="SUPFAM" id="SSF55021">
    <property type="entry name" value="ACT-like"/>
    <property type="match status" value="2"/>
</dbReference>
<organism evidence="3 4">
    <name type="scientific">Talaromyces islandicus</name>
    <name type="common">Penicillium islandicum</name>
    <dbReference type="NCBI Taxonomy" id="28573"/>
    <lineage>
        <taxon>Eukaryota</taxon>
        <taxon>Fungi</taxon>
        <taxon>Dikarya</taxon>
        <taxon>Ascomycota</taxon>
        <taxon>Pezizomycotina</taxon>
        <taxon>Eurotiomycetes</taxon>
        <taxon>Eurotiomycetidae</taxon>
        <taxon>Eurotiales</taxon>
        <taxon>Trichocomaceae</taxon>
        <taxon>Talaromyces</taxon>
        <taxon>Talaromyces sect. Islandici</taxon>
    </lineage>
</organism>
<protein>
    <recommendedName>
        <fullName evidence="5">DUF2241 domain-containing protein</fullName>
    </recommendedName>
</protein>
<evidence type="ECO:0000313" key="4">
    <source>
        <dbReference type="Proteomes" id="UP000054383"/>
    </source>
</evidence>